<keyword evidence="2" id="KW-1185">Reference proteome</keyword>
<dbReference type="EMBL" id="CYUD01000020">
    <property type="protein sequence ID" value="CUK18412.1"/>
    <property type="molecule type" value="Genomic_DNA"/>
</dbReference>
<keyword evidence="1" id="KW-0575">Peroxidase</keyword>
<keyword evidence="1" id="KW-0560">Oxidoreductase</keyword>
<evidence type="ECO:0000313" key="2">
    <source>
        <dbReference type="Proteomes" id="UP000051260"/>
    </source>
</evidence>
<accession>A0A0P1IK87</accession>
<dbReference type="NCBIfam" id="TIGR01926">
    <property type="entry name" value="peroxid_rel"/>
    <property type="match status" value="1"/>
</dbReference>
<dbReference type="AlphaFoldDB" id="A0A0P1IK87"/>
<dbReference type="InterPro" id="IPR010195">
    <property type="entry name" value="Uncharacterised_peroxidase-rel"/>
</dbReference>
<dbReference type="OrthoDB" id="9808310at2"/>
<dbReference type="RefSeq" id="WP_058283860.1">
    <property type="nucleotide sequence ID" value="NZ_CYUD01000020.1"/>
</dbReference>
<dbReference type="Gene3D" id="1.20.1290.10">
    <property type="entry name" value="AhpD-like"/>
    <property type="match status" value="1"/>
</dbReference>
<organism evidence="1 2">
    <name type="scientific">Ruegeria denitrificans</name>
    <dbReference type="NCBI Taxonomy" id="1715692"/>
    <lineage>
        <taxon>Bacteria</taxon>
        <taxon>Pseudomonadati</taxon>
        <taxon>Pseudomonadota</taxon>
        <taxon>Alphaproteobacteria</taxon>
        <taxon>Rhodobacterales</taxon>
        <taxon>Roseobacteraceae</taxon>
        <taxon>Ruegeria</taxon>
    </lineage>
</organism>
<dbReference type="Proteomes" id="UP000051260">
    <property type="component" value="Unassembled WGS sequence"/>
</dbReference>
<protein>
    <submittedName>
        <fullName evidence="1">Putative peroxidase-related enzyme</fullName>
    </submittedName>
</protein>
<dbReference type="PANTHER" id="PTHR35446:SF2">
    <property type="entry name" value="CARBOXYMUCONOLACTONE DECARBOXYLASE-LIKE DOMAIN-CONTAINING PROTEIN"/>
    <property type="match status" value="1"/>
</dbReference>
<reference evidence="2" key="1">
    <citation type="submission" date="2015-09" db="EMBL/GenBank/DDBJ databases">
        <authorList>
            <person name="Rodrigo-Torres L."/>
            <person name="Arahal D.R."/>
        </authorList>
    </citation>
    <scope>NUCLEOTIDE SEQUENCE [LARGE SCALE GENOMIC DNA]</scope>
    <source>
        <strain evidence="2">CECT 5091</strain>
    </source>
</reference>
<dbReference type="InterPro" id="IPR029032">
    <property type="entry name" value="AhpD-like"/>
</dbReference>
<sequence>MSAWIEMIADEHAEGRLKDLLDKARTPHGTVDTVMRVHSLRPETMNGHVTLYRSVLHSDDNQLPFWFLEIVASYTSILNDCSYSLTHHFMNVRNLLKDQPRSDRIFVALKAHRPENEFEGKELALLRYAAKLTTDVGRMVKSDFEALKIAGCTDGEILEVNQVCAYFNYSNRLLNGLGATTENDVIGYYKTED</sequence>
<dbReference type="GO" id="GO:0004601">
    <property type="term" value="F:peroxidase activity"/>
    <property type="evidence" value="ECO:0007669"/>
    <property type="project" value="UniProtKB-KW"/>
</dbReference>
<dbReference type="PANTHER" id="PTHR35446">
    <property type="entry name" value="SI:CH211-175M2.5"/>
    <property type="match status" value="1"/>
</dbReference>
<gene>
    <name evidence="1" type="ORF">RUE5091_04253</name>
</gene>
<proteinExistence type="predicted"/>
<evidence type="ECO:0000313" key="1">
    <source>
        <dbReference type="EMBL" id="CUK18412.1"/>
    </source>
</evidence>
<dbReference type="SUPFAM" id="SSF69118">
    <property type="entry name" value="AhpD-like"/>
    <property type="match status" value="1"/>
</dbReference>
<dbReference type="STRING" id="1715692.RUE5091_04253"/>
<name>A0A0P1IK87_9RHOB</name>